<feature type="modified residue" description="4-aspartylphosphate" evidence="4 6">
    <location>
        <position position="53"/>
    </location>
</feature>
<feature type="active site" evidence="4 5">
    <location>
        <position position="238"/>
    </location>
</feature>
<feature type="active site" evidence="4 5">
    <location>
        <position position="335"/>
    </location>
</feature>
<evidence type="ECO:0000256" key="2">
    <source>
        <dbReference type="ARBA" id="ARBA00022801"/>
    </source>
</evidence>
<dbReference type="SUPFAM" id="SSF52172">
    <property type="entry name" value="CheY-like"/>
    <property type="match status" value="1"/>
</dbReference>
<dbReference type="RefSeq" id="WP_201247172.1">
    <property type="nucleotide sequence ID" value="NZ_NHSF01000090.1"/>
</dbReference>
<accession>A0AAJ0XGP3</accession>
<dbReference type="InterPro" id="IPR001789">
    <property type="entry name" value="Sig_transdc_resp-reg_receiver"/>
</dbReference>
<name>A0AAJ0XGP3_HALSE</name>
<dbReference type="GO" id="GO:0000156">
    <property type="term" value="F:phosphorelay response regulator activity"/>
    <property type="evidence" value="ECO:0007669"/>
    <property type="project" value="InterPro"/>
</dbReference>
<feature type="compositionally biased region" description="Low complexity" evidence="7">
    <location>
        <begin position="144"/>
        <end position="168"/>
    </location>
</feature>
<feature type="domain" description="CheB-type methylesterase" evidence="9">
    <location>
        <begin position="199"/>
        <end position="393"/>
    </location>
</feature>
<evidence type="ECO:0000313" key="11">
    <source>
        <dbReference type="Proteomes" id="UP001296967"/>
    </source>
</evidence>
<evidence type="ECO:0000256" key="7">
    <source>
        <dbReference type="SAM" id="MobiDB-lite"/>
    </source>
</evidence>
<proteinExistence type="inferred from homology"/>
<dbReference type="SUPFAM" id="SSF52738">
    <property type="entry name" value="Methylesterase CheB, C-terminal domain"/>
    <property type="match status" value="1"/>
</dbReference>
<reference evidence="10" key="1">
    <citation type="submission" date="2017-05" db="EMBL/GenBank/DDBJ databases">
        <authorList>
            <person name="Imhoff J.F."/>
            <person name="Rahn T."/>
            <person name="Kuenzel S."/>
            <person name="Neulinger S.C."/>
        </authorList>
    </citation>
    <scope>NUCLEOTIDE SEQUENCE</scope>
    <source>
        <strain evidence="10">DSM 4395</strain>
    </source>
</reference>
<comment type="subcellular location">
    <subcellularLocation>
        <location evidence="4">Cytoplasm</location>
    </subcellularLocation>
</comment>
<dbReference type="GO" id="GO:0008984">
    <property type="term" value="F:protein-glutamate methylesterase activity"/>
    <property type="evidence" value="ECO:0007669"/>
    <property type="project" value="UniProtKB-UniRule"/>
</dbReference>
<dbReference type="Pfam" id="PF01339">
    <property type="entry name" value="CheB_methylest"/>
    <property type="match status" value="1"/>
</dbReference>
<keyword evidence="2 4" id="KW-0378">Hydrolase</keyword>
<reference evidence="10" key="2">
    <citation type="journal article" date="2020" name="Microorganisms">
        <title>Osmotic Adaptation and Compatible Solute Biosynthesis of Phototrophic Bacteria as Revealed from Genome Analyses.</title>
        <authorList>
            <person name="Imhoff J.F."/>
            <person name="Rahn T."/>
            <person name="Kunzel S."/>
            <person name="Keller A."/>
            <person name="Neulinger S.C."/>
        </authorList>
    </citation>
    <scope>NUCLEOTIDE SEQUENCE</scope>
    <source>
        <strain evidence="10">DSM 4395</strain>
    </source>
</reference>
<evidence type="ECO:0000256" key="4">
    <source>
        <dbReference type="HAMAP-Rule" id="MF_00099"/>
    </source>
</evidence>
<dbReference type="Gene3D" id="3.40.50.180">
    <property type="entry name" value="Methylesterase CheB, C-terminal domain"/>
    <property type="match status" value="1"/>
</dbReference>
<keyword evidence="4" id="KW-0963">Cytoplasm</keyword>
<dbReference type="EC" id="3.1.1.61" evidence="4"/>
<evidence type="ECO:0000256" key="3">
    <source>
        <dbReference type="ARBA" id="ARBA00048267"/>
    </source>
</evidence>
<dbReference type="PROSITE" id="PS50110">
    <property type="entry name" value="RESPONSE_REGULATORY"/>
    <property type="match status" value="1"/>
</dbReference>
<dbReference type="Proteomes" id="UP001296967">
    <property type="component" value="Unassembled WGS sequence"/>
</dbReference>
<dbReference type="CDD" id="cd16432">
    <property type="entry name" value="CheB_Rec"/>
    <property type="match status" value="1"/>
</dbReference>
<feature type="compositionally biased region" description="Polar residues" evidence="7">
    <location>
        <begin position="169"/>
        <end position="194"/>
    </location>
</feature>
<keyword evidence="11" id="KW-1185">Reference proteome</keyword>
<evidence type="ECO:0000256" key="6">
    <source>
        <dbReference type="PROSITE-ProRule" id="PRU00169"/>
    </source>
</evidence>
<dbReference type="InterPro" id="IPR008248">
    <property type="entry name" value="CheB-like"/>
</dbReference>
<evidence type="ECO:0000256" key="5">
    <source>
        <dbReference type="PROSITE-ProRule" id="PRU00050"/>
    </source>
</evidence>
<evidence type="ECO:0000313" key="10">
    <source>
        <dbReference type="EMBL" id="MBK5932324.1"/>
    </source>
</evidence>
<dbReference type="EC" id="3.5.1.44" evidence="4"/>
<keyword evidence="4 6" id="KW-0597">Phosphoprotein</keyword>
<dbReference type="GO" id="GO:0050568">
    <property type="term" value="F:protein-glutamine glutaminase activity"/>
    <property type="evidence" value="ECO:0007669"/>
    <property type="project" value="UniProtKB-UniRule"/>
</dbReference>
<dbReference type="CDD" id="cd17541">
    <property type="entry name" value="REC_CheB-like"/>
    <property type="match status" value="1"/>
</dbReference>
<evidence type="ECO:0000256" key="1">
    <source>
        <dbReference type="ARBA" id="ARBA00022500"/>
    </source>
</evidence>
<protein>
    <recommendedName>
        <fullName evidence="4">Protein-glutamate methylesterase/protein-glutamine glutaminase</fullName>
        <ecNumber evidence="4">3.1.1.61</ecNumber>
        <ecNumber evidence="4">3.5.1.44</ecNumber>
    </recommendedName>
</protein>
<dbReference type="AlphaFoldDB" id="A0AAJ0XGP3"/>
<dbReference type="InterPro" id="IPR000673">
    <property type="entry name" value="Sig_transdc_resp-reg_Me-estase"/>
</dbReference>
<dbReference type="GO" id="GO:0005737">
    <property type="term" value="C:cytoplasm"/>
    <property type="evidence" value="ECO:0007669"/>
    <property type="project" value="UniProtKB-SubCell"/>
</dbReference>
<dbReference type="PANTHER" id="PTHR42872:SF3">
    <property type="entry name" value="PROTEIN-GLUTAMATE METHYLESTERASE_PROTEIN-GLUTAMINE GLUTAMINASE 1"/>
    <property type="match status" value="1"/>
</dbReference>
<feature type="active site" evidence="4 5">
    <location>
        <position position="211"/>
    </location>
</feature>
<comment type="PTM">
    <text evidence="4">Phosphorylated by CheA. Phosphorylation of the N-terminal regulatory domain activates the methylesterase activity.</text>
</comment>
<dbReference type="InterPro" id="IPR011006">
    <property type="entry name" value="CheY-like_superfamily"/>
</dbReference>
<dbReference type="HAMAP" id="MF_00099">
    <property type="entry name" value="CheB_chemtxs"/>
    <property type="match status" value="1"/>
</dbReference>
<dbReference type="Pfam" id="PF00072">
    <property type="entry name" value="Response_reg"/>
    <property type="match status" value="1"/>
</dbReference>
<comment type="catalytic activity">
    <reaction evidence="3 4">
        <text>[protein]-L-glutamate 5-O-methyl ester + H2O = L-glutamyl-[protein] + methanol + H(+)</text>
        <dbReference type="Rhea" id="RHEA:23236"/>
        <dbReference type="Rhea" id="RHEA-COMP:10208"/>
        <dbReference type="Rhea" id="RHEA-COMP:10311"/>
        <dbReference type="ChEBI" id="CHEBI:15377"/>
        <dbReference type="ChEBI" id="CHEBI:15378"/>
        <dbReference type="ChEBI" id="CHEBI:17790"/>
        <dbReference type="ChEBI" id="CHEBI:29973"/>
        <dbReference type="ChEBI" id="CHEBI:82795"/>
        <dbReference type="EC" id="3.1.1.61"/>
    </reaction>
</comment>
<dbReference type="InterPro" id="IPR035909">
    <property type="entry name" value="CheB_C"/>
</dbReference>
<keyword evidence="1 4" id="KW-0145">Chemotaxis</keyword>
<comment type="catalytic activity">
    <reaction evidence="4">
        <text>L-glutaminyl-[protein] + H2O = L-glutamyl-[protein] + NH4(+)</text>
        <dbReference type="Rhea" id="RHEA:16441"/>
        <dbReference type="Rhea" id="RHEA-COMP:10207"/>
        <dbReference type="Rhea" id="RHEA-COMP:10208"/>
        <dbReference type="ChEBI" id="CHEBI:15377"/>
        <dbReference type="ChEBI" id="CHEBI:28938"/>
        <dbReference type="ChEBI" id="CHEBI:29973"/>
        <dbReference type="ChEBI" id="CHEBI:30011"/>
        <dbReference type="EC" id="3.5.1.44"/>
    </reaction>
</comment>
<comment type="domain">
    <text evidence="4">Contains a C-terminal catalytic domain, and an N-terminal region which modulates catalytic activity.</text>
</comment>
<comment type="similarity">
    <text evidence="4">Belongs to the CheB family.</text>
</comment>
<comment type="function">
    <text evidence="4">Involved in chemotaxis. Part of a chemotaxis signal transduction system that modulates chemotaxis in response to various stimuli. Catalyzes the demethylation of specific methylglutamate residues introduced into the chemoreceptors (methyl-accepting chemotaxis proteins or MCP) by CheR. Also mediates the irreversible deamidation of specific glutamine residues to glutamic acid.</text>
</comment>
<evidence type="ECO:0000259" key="8">
    <source>
        <dbReference type="PROSITE" id="PS50110"/>
    </source>
</evidence>
<sequence>MKVLVVDDSSLFRRIITEALKPLPGIETIDQAPNGRLALLKVAELQPDLLTLDMEMPEMDGIAVLDALKKLPNPPVVIVVSTLTHKGGHLAIKAMQHGAFDFITKPTTASPEQSLEALRAELAPRLKSLSVRFNVRSILHAQQRTSGRAAPPPASARASTPGSGPSTPQSATQGATPRGSTPDTASSQAANQAPSRPARLAPPEMLLIGVSTGGPNALDCLIPALPATLGVPVFIVQHMPPLFTKSLAEHLAEKSALKVCEAVHETVAEAGTVYIAPGGHHMRLAHGANGQTIIQITDAAPENHCRPSVDYLFRSAANHFPGRAMAIILTGMGSDGTLGLRLLKRHGCFVIAQDEATCVVYGMPKIAVEAGVVDSVLPLDAIAERAVAAIKGRHR</sequence>
<dbReference type="NCBIfam" id="NF001965">
    <property type="entry name" value="PRK00742.1"/>
    <property type="match status" value="1"/>
</dbReference>
<dbReference type="PANTHER" id="PTHR42872">
    <property type="entry name" value="PROTEIN-GLUTAMATE METHYLESTERASE/PROTEIN-GLUTAMINE GLUTAMINASE"/>
    <property type="match status" value="1"/>
</dbReference>
<dbReference type="GO" id="GO:0006935">
    <property type="term" value="P:chemotaxis"/>
    <property type="evidence" value="ECO:0007669"/>
    <property type="project" value="UniProtKB-UniRule"/>
</dbReference>
<gene>
    <name evidence="4" type="primary">cheB</name>
    <name evidence="10" type="ORF">CCR82_17765</name>
</gene>
<dbReference type="PROSITE" id="PS50122">
    <property type="entry name" value="CHEB"/>
    <property type="match status" value="1"/>
</dbReference>
<comment type="caution">
    <text evidence="10">The sequence shown here is derived from an EMBL/GenBank/DDBJ whole genome shotgun (WGS) entry which is preliminary data.</text>
</comment>
<evidence type="ECO:0000259" key="9">
    <source>
        <dbReference type="PROSITE" id="PS50122"/>
    </source>
</evidence>
<feature type="domain" description="Response regulatory" evidence="8">
    <location>
        <begin position="2"/>
        <end position="120"/>
    </location>
</feature>
<organism evidence="10 11">
    <name type="scientific">Halochromatium salexigens</name>
    <name type="common">Chromatium salexigens</name>
    <dbReference type="NCBI Taxonomy" id="49447"/>
    <lineage>
        <taxon>Bacteria</taxon>
        <taxon>Pseudomonadati</taxon>
        <taxon>Pseudomonadota</taxon>
        <taxon>Gammaproteobacteria</taxon>
        <taxon>Chromatiales</taxon>
        <taxon>Chromatiaceae</taxon>
        <taxon>Halochromatium</taxon>
    </lineage>
</organism>
<dbReference type="SMART" id="SM00448">
    <property type="entry name" value="REC"/>
    <property type="match status" value="1"/>
</dbReference>
<dbReference type="EMBL" id="NHSF01000090">
    <property type="protein sequence ID" value="MBK5932324.1"/>
    <property type="molecule type" value="Genomic_DNA"/>
</dbReference>
<dbReference type="Gene3D" id="3.40.50.2300">
    <property type="match status" value="1"/>
</dbReference>
<feature type="region of interest" description="Disordered" evidence="7">
    <location>
        <begin position="142"/>
        <end position="199"/>
    </location>
</feature>
<dbReference type="PIRSF" id="PIRSF000876">
    <property type="entry name" value="RR_chemtxs_CheB"/>
    <property type="match status" value="1"/>
</dbReference>